<evidence type="ECO:0000313" key="13">
    <source>
        <dbReference type="Proteomes" id="UP000233837"/>
    </source>
</evidence>
<dbReference type="FunFam" id="1.10.575.10:FF:000002">
    <property type="entry name" value="Endonuclease 2"/>
    <property type="match status" value="1"/>
</dbReference>
<feature type="signal peptide" evidence="11">
    <location>
        <begin position="1"/>
        <end position="26"/>
    </location>
</feature>
<reference evidence="12 13" key="1">
    <citation type="journal article" date="2016" name="Sci. Rep.">
        <title>The Dendrobium catenatum Lindl. genome sequence provides insights into polysaccharide synthase, floral development and adaptive evolution.</title>
        <authorList>
            <person name="Zhang G.Q."/>
            <person name="Xu Q."/>
            <person name="Bian C."/>
            <person name="Tsai W.C."/>
            <person name="Yeh C.M."/>
            <person name="Liu K.W."/>
            <person name="Yoshida K."/>
            <person name="Zhang L.S."/>
            <person name="Chang S.B."/>
            <person name="Chen F."/>
            <person name="Shi Y."/>
            <person name="Su Y.Y."/>
            <person name="Zhang Y.Q."/>
            <person name="Chen L.J."/>
            <person name="Yin Y."/>
            <person name="Lin M."/>
            <person name="Huang H."/>
            <person name="Deng H."/>
            <person name="Wang Z.W."/>
            <person name="Zhu S.L."/>
            <person name="Zhao X."/>
            <person name="Deng C."/>
            <person name="Niu S.C."/>
            <person name="Huang J."/>
            <person name="Wang M."/>
            <person name="Liu G.H."/>
            <person name="Yang H.J."/>
            <person name="Xiao X.J."/>
            <person name="Hsiao Y.Y."/>
            <person name="Wu W.L."/>
            <person name="Chen Y.Y."/>
            <person name="Mitsuda N."/>
            <person name="Ohme-Takagi M."/>
            <person name="Luo Y.B."/>
            <person name="Van de Peer Y."/>
            <person name="Liu Z.J."/>
        </authorList>
    </citation>
    <scope>NUCLEOTIDE SEQUENCE [LARGE SCALE GENOMIC DNA]</scope>
    <source>
        <tissue evidence="12">The whole plant</tissue>
    </source>
</reference>
<evidence type="ECO:0000256" key="7">
    <source>
        <dbReference type="ARBA" id="ARBA00022759"/>
    </source>
</evidence>
<dbReference type="PANTHER" id="PTHR33146:SF21">
    <property type="entry name" value="ASPERGILLUS NUCLEASE S1"/>
    <property type="match status" value="1"/>
</dbReference>
<evidence type="ECO:0000256" key="3">
    <source>
        <dbReference type="ARBA" id="ARBA00012562"/>
    </source>
</evidence>
<proteinExistence type="inferred from homology"/>
<evidence type="ECO:0000256" key="2">
    <source>
        <dbReference type="ARBA" id="ARBA00009547"/>
    </source>
</evidence>
<dbReference type="STRING" id="906689.A0A2I0VDG3"/>
<evidence type="ECO:0000256" key="4">
    <source>
        <dbReference type="ARBA" id="ARBA00022722"/>
    </source>
</evidence>
<keyword evidence="5" id="KW-0479">Metal-binding</keyword>
<dbReference type="GO" id="GO:0046872">
    <property type="term" value="F:metal ion binding"/>
    <property type="evidence" value="ECO:0007669"/>
    <property type="project" value="UniProtKB-KW"/>
</dbReference>
<dbReference type="AlphaFoldDB" id="A0A2I0VDG3"/>
<dbReference type="PANTHER" id="PTHR33146">
    <property type="entry name" value="ENDONUCLEASE 4"/>
    <property type="match status" value="1"/>
</dbReference>
<evidence type="ECO:0000256" key="1">
    <source>
        <dbReference type="ARBA" id="ARBA00000245"/>
    </source>
</evidence>
<dbReference type="GO" id="GO:0004521">
    <property type="term" value="F:RNA endonuclease activity"/>
    <property type="evidence" value="ECO:0007669"/>
    <property type="project" value="UniProtKB-ARBA"/>
</dbReference>
<dbReference type="OrthoDB" id="441446at2759"/>
<organism evidence="12 13">
    <name type="scientific">Dendrobium catenatum</name>
    <dbReference type="NCBI Taxonomy" id="906689"/>
    <lineage>
        <taxon>Eukaryota</taxon>
        <taxon>Viridiplantae</taxon>
        <taxon>Streptophyta</taxon>
        <taxon>Embryophyta</taxon>
        <taxon>Tracheophyta</taxon>
        <taxon>Spermatophyta</taxon>
        <taxon>Magnoliopsida</taxon>
        <taxon>Liliopsida</taxon>
        <taxon>Asparagales</taxon>
        <taxon>Orchidaceae</taxon>
        <taxon>Epidendroideae</taxon>
        <taxon>Malaxideae</taxon>
        <taxon>Dendrobiinae</taxon>
        <taxon>Dendrobium</taxon>
    </lineage>
</organism>
<keyword evidence="10" id="KW-0325">Glycoprotein</keyword>
<keyword evidence="13" id="KW-1185">Reference proteome</keyword>
<dbReference type="GO" id="GO:0003676">
    <property type="term" value="F:nucleic acid binding"/>
    <property type="evidence" value="ECO:0007669"/>
    <property type="project" value="InterPro"/>
</dbReference>
<evidence type="ECO:0000256" key="9">
    <source>
        <dbReference type="ARBA" id="ARBA00023157"/>
    </source>
</evidence>
<evidence type="ECO:0000256" key="10">
    <source>
        <dbReference type="ARBA" id="ARBA00023180"/>
    </source>
</evidence>
<keyword evidence="6 11" id="KW-0732">Signal</keyword>
<comment type="catalytic activity">
    <reaction evidence="1">
        <text>Endonucleolytic cleavage to 5'-phosphomononucleotide and 5'-phosphooligonucleotide end-products.</text>
        <dbReference type="EC" id="3.1.30.1"/>
    </reaction>
</comment>
<gene>
    <name evidence="12" type="primary">ENDO4</name>
    <name evidence="12" type="ORF">MA16_Dca019695</name>
</gene>
<evidence type="ECO:0000256" key="11">
    <source>
        <dbReference type="SAM" id="SignalP"/>
    </source>
</evidence>
<comment type="similarity">
    <text evidence="2">Belongs to the nuclease type I family.</text>
</comment>
<reference evidence="12 13" key="2">
    <citation type="journal article" date="2017" name="Nature">
        <title>The Apostasia genome and the evolution of orchids.</title>
        <authorList>
            <person name="Zhang G.Q."/>
            <person name="Liu K.W."/>
            <person name="Li Z."/>
            <person name="Lohaus R."/>
            <person name="Hsiao Y.Y."/>
            <person name="Niu S.C."/>
            <person name="Wang J.Y."/>
            <person name="Lin Y.C."/>
            <person name="Xu Q."/>
            <person name="Chen L.J."/>
            <person name="Yoshida K."/>
            <person name="Fujiwara S."/>
            <person name="Wang Z.W."/>
            <person name="Zhang Y.Q."/>
            <person name="Mitsuda N."/>
            <person name="Wang M."/>
            <person name="Liu G.H."/>
            <person name="Pecoraro L."/>
            <person name="Huang H.X."/>
            <person name="Xiao X.J."/>
            <person name="Lin M."/>
            <person name="Wu X.Y."/>
            <person name="Wu W.L."/>
            <person name="Chen Y.Y."/>
            <person name="Chang S.B."/>
            <person name="Sakamoto S."/>
            <person name="Ohme-Takagi M."/>
            <person name="Yagi M."/>
            <person name="Zeng S.J."/>
            <person name="Shen C.Y."/>
            <person name="Yeh C.M."/>
            <person name="Luo Y.B."/>
            <person name="Tsai W.C."/>
            <person name="Van de Peer Y."/>
            <person name="Liu Z.J."/>
        </authorList>
    </citation>
    <scope>NUCLEOTIDE SEQUENCE [LARGE SCALE GENOMIC DNA]</scope>
    <source>
        <tissue evidence="12">The whole plant</tissue>
    </source>
</reference>
<keyword evidence="4" id="KW-0540">Nuclease</keyword>
<dbReference type="GO" id="GO:0006308">
    <property type="term" value="P:DNA catabolic process"/>
    <property type="evidence" value="ECO:0007669"/>
    <property type="project" value="InterPro"/>
</dbReference>
<evidence type="ECO:0000256" key="8">
    <source>
        <dbReference type="ARBA" id="ARBA00022801"/>
    </source>
</evidence>
<evidence type="ECO:0000256" key="5">
    <source>
        <dbReference type="ARBA" id="ARBA00022723"/>
    </source>
</evidence>
<dbReference type="GO" id="GO:0000014">
    <property type="term" value="F:single-stranded DNA endodeoxyribonuclease activity"/>
    <property type="evidence" value="ECO:0007669"/>
    <property type="project" value="UniProtKB-ARBA"/>
</dbReference>
<dbReference type="EC" id="3.1.30.1" evidence="3"/>
<evidence type="ECO:0000256" key="6">
    <source>
        <dbReference type="ARBA" id="ARBA00022729"/>
    </source>
</evidence>
<feature type="chain" id="PRO_5014189102" description="Aspergillus nuclease S1" evidence="11">
    <location>
        <begin position="27"/>
        <end position="303"/>
    </location>
</feature>
<dbReference type="SUPFAM" id="SSF48537">
    <property type="entry name" value="Phospholipase C/P1 nuclease"/>
    <property type="match status" value="1"/>
</dbReference>
<evidence type="ECO:0000313" key="12">
    <source>
        <dbReference type="EMBL" id="PKU61459.1"/>
    </source>
</evidence>
<dbReference type="InterPro" id="IPR003154">
    <property type="entry name" value="S1/P1nuclease"/>
</dbReference>
<dbReference type="InterPro" id="IPR008947">
    <property type="entry name" value="PLipase_C/P1_nuclease_dom_sf"/>
</dbReference>
<dbReference type="Proteomes" id="UP000233837">
    <property type="component" value="Unassembled WGS sequence"/>
</dbReference>
<dbReference type="Pfam" id="PF02265">
    <property type="entry name" value="S1-P1_nuclease"/>
    <property type="match status" value="1"/>
</dbReference>
<protein>
    <recommendedName>
        <fullName evidence="3">Aspergillus nuclease S1</fullName>
        <ecNumber evidence="3">3.1.30.1</ecNumber>
    </recommendedName>
</protein>
<name>A0A2I0VDG3_9ASPA</name>
<keyword evidence="9" id="KW-1015">Disulfide bond</keyword>
<keyword evidence="8" id="KW-0378">Hydrolase</keyword>
<sequence length="303" mass="34481">MAWLLPLIHIFLYYLIARAPVSSGWGIEGHVMVCKIAQEHFTNSTMNAVLELAGGELAPLCPWADDVRKQYRWSRTLHFADSAGDCTFQYSRDCHNTKGEINMCAVGAINNYTRQLQKRKDSSNNYNLTESLLFLSHFVGDIHQPLHAGSELDLGGNTIKVEWYGKNTNLHKVWDEDIVEKAKQKFYDDDIDTMVESIQINSRDIWSDEIDQWMNCSTKNFTCGSIYASESARLACDYAYKDAKQGSDLGDEYFISRLPVVEKRIAQGGIRLAEILNKIFDDDTGQKDQKLLKERRIGGVYQA</sequence>
<dbReference type="Gene3D" id="1.10.575.10">
    <property type="entry name" value="P1 Nuclease"/>
    <property type="match status" value="1"/>
</dbReference>
<keyword evidence="7 12" id="KW-0255">Endonuclease</keyword>
<dbReference type="CDD" id="cd11010">
    <property type="entry name" value="S1-P1_nuclease"/>
    <property type="match status" value="1"/>
</dbReference>
<accession>A0A2I0VDG3</accession>
<dbReference type="EMBL" id="KZ503779">
    <property type="protein sequence ID" value="PKU61459.1"/>
    <property type="molecule type" value="Genomic_DNA"/>
</dbReference>